<keyword evidence="2" id="KW-1185">Reference proteome</keyword>
<protein>
    <submittedName>
        <fullName evidence="1">Proteasome subunit alpha type-5 isoform X1</fullName>
    </submittedName>
</protein>
<organism evidence="1 2">
    <name type="scientific">Vespula maculifrons</name>
    <name type="common">Eastern yellow jacket</name>
    <name type="synonym">Wasp</name>
    <dbReference type="NCBI Taxonomy" id="7453"/>
    <lineage>
        <taxon>Eukaryota</taxon>
        <taxon>Metazoa</taxon>
        <taxon>Ecdysozoa</taxon>
        <taxon>Arthropoda</taxon>
        <taxon>Hexapoda</taxon>
        <taxon>Insecta</taxon>
        <taxon>Pterygota</taxon>
        <taxon>Neoptera</taxon>
        <taxon>Endopterygota</taxon>
        <taxon>Hymenoptera</taxon>
        <taxon>Apocrita</taxon>
        <taxon>Aculeata</taxon>
        <taxon>Vespoidea</taxon>
        <taxon>Vespidae</taxon>
        <taxon>Vespinae</taxon>
        <taxon>Vespula</taxon>
    </lineage>
</organism>
<dbReference type="GO" id="GO:0000502">
    <property type="term" value="C:proteasome complex"/>
    <property type="evidence" value="ECO:0007669"/>
    <property type="project" value="UniProtKB-KW"/>
</dbReference>
<comment type="caution">
    <text evidence="1">The sequence shown here is derived from an EMBL/GenBank/DDBJ whole genome shotgun (WGS) entry which is preliminary data.</text>
</comment>
<proteinExistence type="predicted"/>
<evidence type="ECO:0000313" key="1">
    <source>
        <dbReference type="EMBL" id="KAL2719755.1"/>
    </source>
</evidence>
<accession>A0ABD2AIV4</accession>
<name>A0ABD2AIV4_VESMC</name>
<dbReference type="EMBL" id="JAYRBN010000119">
    <property type="protein sequence ID" value="KAL2719755.1"/>
    <property type="molecule type" value="Genomic_DNA"/>
</dbReference>
<evidence type="ECO:0000313" key="2">
    <source>
        <dbReference type="Proteomes" id="UP001607303"/>
    </source>
</evidence>
<gene>
    <name evidence="1" type="ORF">V1477_021249</name>
</gene>
<dbReference type="AlphaFoldDB" id="A0ABD2AIV4"/>
<reference evidence="1 2" key="1">
    <citation type="journal article" date="2024" name="Ann. Entomol. Soc. Am.">
        <title>Genomic analyses of the southern and eastern yellowjacket wasps (Hymenoptera: Vespidae) reveal evolutionary signatures of social life.</title>
        <authorList>
            <person name="Catto M.A."/>
            <person name="Caine P.B."/>
            <person name="Orr S.E."/>
            <person name="Hunt B.G."/>
            <person name="Goodisman M.A.D."/>
        </authorList>
    </citation>
    <scope>NUCLEOTIDE SEQUENCE [LARGE SCALE GENOMIC DNA]</scope>
    <source>
        <strain evidence="1">232</strain>
        <tissue evidence="1">Head and thorax</tissue>
    </source>
</reference>
<dbReference type="Proteomes" id="UP001607303">
    <property type="component" value="Unassembled WGS sequence"/>
</dbReference>
<keyword evidence="1" id="KW-0647">Proteasome</keyword>
<sequence>MHFYASNATSCIYSLHLLIDDLPTSREDSMKSRSDSSNPVLRPSRRRRKILLIHGKKCFNITLNLRTILTSRVLSQRKVLSKNRCPIYPSEIWRDGFA</sequence>